<keyword evidence="11" id="KW-1185">Reference proteome</keyword>
<dbReference type="Proteomes" id="UP001314635">
    <property type="component" value="Unassembled WGS sequence"/>
</dbReference>
<gene>
    <name evidence="10" type="ORF">JQ619_04730</name>
</gene>
<dbReference type="Pfam" id="PF14559">
    <property type="entry name" value="TPR_19"/>
    <property type="match status" value="1"/>
</dbReference>
<name>A0ABS5G167_9BRAD</name>
<evidence type="ECO:0000313" key="10">
    <source>
        <dbReference type="EMBL" id="MBR1135062.1"/>
    </source>
</evidence>
<dbReference type="InterPro" id="IPR029489">
    <property type="entry name" value="OGT/SEC/SPY_C"/>
</dbReference>
<dbReference type="SMART" id="SM00028">
    <property type="entry name" value="TPR"/>
    <property type="match status" value="8"/>
</dbReference>
<evidence type="ECO:0000256" key="4">
    <source>
        <dbReference type="ARBA" id="ARBA00022676"/>
    </source>
</evidence>
<keyword evidence="6" id="KW-0677">Repeat</keyword>
<evidence type="ECO:0000256" key="7">
    <source>
        <dbReference type="ARBA" id="ARBA00022803"/>
    </source>
</evidence>
<evidence type="ECO:0000259" key="9">
    <source>
        <dbReference type="Pfam" id="PF13844"/>
    </source>
</evidence>
<keyword evidence="4" id="KW-0328">Glycosyltransferase</keyword>
<sequence>MQSSVGARAFQNARLQKRAKKQADALLPAAIKAYREGRQAEAQALCQQILQDLPSHFGALHLLGVSERDSGRFDEAVLVLTRAIESDPRSAEAQSDLGLALFRLGRYEEARARYERAIALRPNFPAALTHLGNTLMNLFRFEEAISAHDRAIALKPDYGEAHANRGMALMFTSRNGEAAESFDRALSLQPRLLTALFGKGVASMYLRDFDAALAALNTALAINPNAAAVIAQRGRVYQELGRFTEAEAEFDAALALEPLLDAALCGKATVTLANGNLALAISVINKVLAQNPNSEIAWTLLGVCSAMQGDIATAIEHYDRALAIRPNHEDAITKKIFALDFMPDIGVEHLQEVRRYWWEAIGSRLERRSLGKRDLDPDRRLVVGYVSSDFRDHSAALAFLPILQHHDRTKFEILAYSCSPMKDAKTELCRSLVDRWVDASLWSDDRLADQIQADTVDILVDLSGHSAGHRLTMFARKPAPIQVSAVGSVTGTGLPVMDYLLADPVVIPATVRHLFAERIYDLPSLITIEPPPPIPPSPLPMLRNGHVTFGAFNRIDKLSEPTLRLWSKLMAATPGSMIVVKNHSMGDALLRDGLIARFVAHGIAADRVICAGKTTRLEHLAMFAEIDISLDPFPQNGGISTWESLQMGVPVVAKLGSGPAARAGGAILKAIGLDEWVADDDEGYLATALNFCSRPDELAALRAALPAIVLNSAAGNSALYTAHVEKAYRTFWHDHCARAQRR</sequence>
<feature type="domain" description="O-GlcNAc transferase C-terminal" evidence="9">
    <location>
        <begin position="377"/>
        <end position="522"/>
    </location>
</feature>
<protein>
    <recommendedName>
        <fullName evidence="3">protein O-GlcNAc transferase</fullName>
        <ecNumber evidence="3">2.4.1.255</ecNumber>
    </recommendedName>
</protein>
<feature type="domain" description="O-GlcNAc transferase C-terminal" evidence="9">
    <location>
        <begin position="544"/>
        <end position="722"/>
    </location>
</feature>
<evidence type="ECO:0000256" key="5">
    <source>
        <dbReference type="ARBA" id="ARBA00022679"/>
    </source>
</evidence>
<accession>A0ABS5G167</accession>
<evidence type="ECO:0000256" key="1">
    <source>
        <dbReference type="ARBA" id="ARBA00004922"/>
    </source>
</evidence>
<dbReference type="SUPFAM" id="SSF48452">
    <property type="entry name" value="TPR-like"/>
    <property type="match status" value="2"/>
</dbReference>
<dbReference type="Gene3D" id="1.25.40.10">
    <property type="entry name" value="Tetratricopeptide repeat domain"/>
    <property type="match status" value="4"/>
</dbReference>
<keyword evidence="7 8" id="KW-0802">TPR repeat</keyword>
<evidence type="ECO:0000256" key="2">
    <source>
        <dbReference type="ARBA" id="ARBA00005386"/>
    </source>
</evidence>
<feature type="repeat" description="TPR" evidence="8">
    <location>
        <begin position="295"/>
        <end position="328"/>
    </location>
</feature>
<feature type="repeat" description="TPR" evidence="8">
    <location>
        <begin position="159"/>
        <end position="192"/>
    </location>
</feature>
<keyword evidence="5" id="KW-0808">Transferase</keyword>
<dbReference type="Pfam" id="PF13844">
    <property type="entry name" value="Glyco_transf_41"/>
    <property type="match status" value="2"/>
</dbReference>
<dbReference type="InterPro" id="IPR051939">
    <property type="entry name" value="Glycosyltr_41/O-GlcNAc_trsf"/>
</dbReference>
<feature type="repeat" description="TPR" evidence="8">
    <location>
        <begin position="125"/>
        <end position="158"/>
    </location>
</feature>
<feature type="repeat" description="TPR" evidence="8">
    <location>
        <begin position="57"/>
        <end position="90"/>
    </location>
</feature>
<dbReference type="Gene3D" id="3.40.50.11380">
    <property type="match status" value="1"/>
</dbReference>
<comment type="similarity">
    <text evidence="2">Belongs to the glycosyltransferase 41 family. O-GlcNAc transferase subfamily.</text>
</comment>
<evidence type="ECO:0000256" key="6">
    <source>
        <dbReference type="ARBA" id="ARBA00022737"/>
    </source>
</evidence>
<feature type="repeat" description="TPR" evidence="8">
    <location>
        <begin position="227"/>
        <end position="260"/>
    </location>
</feature>
<dbReference type="InterPro" id="IPR011990">
    <property type="entry name" value="TPR-like_helical_dom_sf"/>
</dbReference>
<dbReference type="PROSITE" id="PS50005">
    <property type="entry name" value="TPR"/>
    <property type="match status" value="7"/>
</dbReference>
<evidence type="ECO:0000313" key="11">
    <source>
        <dbReference type="Proteomes" id="UP001314635"/>
    </source>
</evidence>
<dbReference type="Pfam" id="PF13432">
    <property type="entry name" value="TPR_16"/>
    <property type="match status" value="3"/>
</dbReference>
<comment type="caution">
    <text evidence="10">The sequence shown here is derived from an EMBL/GenBank/DDBJ whole genome shotgun (WGS) entry which is preliminary data.</text>
</comment>
<reference evidence="11" key="1">
    <citation type="journal article" date="2021" name="ISME J.">
        <title>Evolutionary origin and ecological implication of a unique nif island in free-living Bradyrhizobium lineages.</title>
        <authorList>
            <person name="Tao J."/>
        </authorList>
    </citation>
    <scope>NUCLEOTIDE SEQUENCE [LARGE SCALE GENOMIC DNA]</scope>
    <source>
        <strain evidence="11">SZCCT0094</strain>
    </source>
</reference>
<dbReference type="EMBL" id="JAFCLK010000004">
    <property type="protein sequence ID" value="MBR1135062.1"/>
    <property type="molecule type" value="Genomic_DNA"/>
</dbReference>
<dbReference type="RefSeq" id="WP_172236180.1">
    <property type="nucleotide sequence ID" value="NZ_JABFDP010000007.1"/>
</dbReference>
<organism evidence="10 11">
    <name type="scientific">Bradyrhizobium denitrificans</name>
    <dbReference type="NCBI Taxonomy" id="2734912"/>
    <lineage>
        <taxon>Bacteria</taxon>
        <taxon>Pseudomonadati</taxon>
        <taxon>Pseudomonadota</taxon>
        <taxon>Alphaproteobacteria</taxon>
        <taxon>Hyphomicrobiales</taxon>
        <taxon>Nitrobacteraceae</taxon>
        <taxon>Bradyrhizobium</taxon>
    </lineage>
</organism>
<dbReference type="PROSITE" id="PS50293">
    <property type="entry name" value="TPR_REGION"/>
    <property type="match status" value="1"/>
</dbReference>
<evidence type="ECO:0000256" key="8">
    <source>
        <dbReference type="PROSITE-ProRule" id="PRU00339"/>
    </source>
</evidence>
<dbReference type="EC" id="2.4.1.255" evidence="3"/>
<proteinExistence type="inferred from homology"/>
<dbReference type="PANTHER" id="PTHR44835">
    <property type="entry name" value="UDP-N-ACETYLGLUCOSAMINE--PEPTIDE N-ACETYLGLUCOSAMINYLTRANSFERASE SPINDLY-RELATED"/>
    <property type="match status" value="1"/>
</dbReference>
<comment type="pathway">
    <text evidence="1">Protein modification; protein glycosylation.</text>
</comment>
<dbReference type="Gene3D" id="3.40.50.2000">
    <property type="entry name" value="Glycogen Phosphorylase B"/>
    <property type="match status" value="1"/>
</dbReference>
<feature type="repeat" description="TPR" evidence="8">
    <location>
        <begin position="91"/>
        <end position="124"/>
    </location>
</feature>
<dbReference type="PANTHER" id="PTHR44835:SF1">
    <property type="entry name" value="PROTEIN O-GLCNAC TRANSFERASE"/>
    <property type="match status" value="1"/>
</dbReference>
<dbReference type="InterPro" id="IPR019734">
    <property type="entry name" value="TPR_rpt"/>
</dbReference>
<evidence type="ECO:0000256" key="3">
    <source>
        <dbReference type="ARBA" id="ARBA00011970"/>
    </source>
</evidence>
<feature type="repeat" description="TPR" evidence="8">
    <location>
        <begin position="193"/>
        <end position="226"/>
    </location>
</feature>